<comment type="caution">
    <text evidence="6">The sequence shown here is derived from an EMBL/GenBank/DDBJ whole genome shotgun (WGS) entry which is preliminary data.</text>
</comment>
<dbReference type="InterPro" id="IPR001787">
    <property type="entry name" value="Ribosomal_bL21"/>
</dbReference>
<dbReference type="HAMAP" id="MF_01363">
    <property type="entry name" value="Ribosomal_bL21"/>
    <property type="match status" value="1"/>
</dbReference>
<dbReference type="Pfam" id="PF00829">
    <property type="entry name" value="Ribosomal_L21p"/>
    <property type="match status" value="1"/>
</dbReference>
<dbReference type="NCBIfam" id="TIGR00061">
    <property type="entry name" value="L21"/>
    <property type="match status" value="1"/>
</dbReference>
<organism evidence="6 7">
    <name type="scientific">Leptospira weilii serovar Ranarum str. ICFT</name>
    <dbReference type="NCBI Taxonomy" id="1218598"/>
    <lineage>
        <taxon>Bacteria</taxon>
        <taxon>Pseudomonadati</taxon>
        <taxon>Spirochaetota</taxon>
        <taxon>Spirochaetia</taxon>
        <taxon>Leptospirales</taxon>
        <taxon>Leptospiraceae</taxon>
        <taxon>Leptospira</taxon>
    </lineage>
</organism>
<dbReference type="PANTHER" id="PTHR21349:SF0">
    <property type="entry name" value="LARGE RIBOSOMAL SUBUNIT PROTEIN BL21M"/>
    <property type="match status" value="1"/>
</dbReference>
<dbReference type="Proteomes" id="UP000012313">
    <property type="component" value="Unassembled WGS sequence"/>
</dbReference>
<protein>
    <recommendedName>
        <fullName evidence="4">Large ribosomal subunit protein bL21</fullName>
    </recommendedName>
</protein>
<dbReference type="InterPro" id="IPR036164">
    <property type="entry name" value="bL21-like_sf"/>
</dbReference>
<evidence type="ECO:0000256" key="2">
    <source>
        <dbReference type="ARBA" id="ARBA00022980"/>
    </source>
</evidence>
<dbReference type="GO" id="GO:0005737">
    <property type="term" value="C:cytoplasm"/>
    <property type="evidence" value="ECO:0007669"/>
    <property type="project" value="UniProtKB-ARBA"/>
</dbReference>
<evidence type="ECO:0000313" key="7">
    <source>
        <dbReference type="Proteomes" id="UP000012313"/>
    </source>
</evidence>
<name>N1WPW1_9LEPT</name>
<dbReference type="GO" id="GO:1990904">
    <property type="term" value="C:ribonucleoprotein complex"/>
    <property type="evidence" value="ECO:0007669"/>
    <property type="project" value="UniProtKB-KW"/>
</dbReference>
<dbReference type="EMBL" id="AOHC02000012">
    <property type="protein sequence ID" value="EMY79297.1"/>
    <property type="molecule type" value="Genomic_DNA"/>
</dbReference>
<accession>N1WPW1</accession>
<dbReference type="InterPro" id="IPR028909">
    <property type="entry name" value="bL21-like"/>
</dbReference>
<comment type="similarity">
    <text evidence="1 4 5">Belongs to the bacterial ribosomal protein bL21 family.</text>
</comment>
<evidence type="ECO:0000256" key="1">
    <source>
        <dbReference type="ARBA" id="ARBA00008563"/>
    </source>
</evidence>
<evidence type="ECO:0000256" key="3">
    <source>
        <dbReference type="ARBA" id="ARBA00023274"/>
    </source>
</evidence>
<dbReference type="GO" id="GO:0019843">
    <property type="term" value="F:rRNA binding"/>
    <property type="evidence" value="ECO:0007669"/>
    <property type="project" value="UniProtKB-UniRule"/>
</dbReference>
<comment type="function">
    <text evidence="4 5">This protein binds to 23S rRNA in the presence of protein L20.</text>
</comment>
<evidence type="ECO:0000313" key="6">
    <source>
        <dbReference type="EMBL" id="EMY79297.1"/>
    </source>
</evidence>
<proteinExistence type="inferred from homology"/>
<keyword evidence="4 5" id="KW-0694">RNA-binding</keyword>
<gene>
    <name evidence="4 6" type="primary">rplU</name>
    <name evidence="6" type="ORF">LEP1GSC060_2391</name>
</gene>
<dbReference type="PANTHER" id="PTHR21349">
    <property type="entry name" value="50S RIBOSOMAL PROTEIN L21"/>
    <property type="match status" value="1"/>
</dbReference>
<dbReference type="GO" id="GO:0003735">
    <property type="term" value="F:structural constituent of ribosome"/>
    <property type="evidence" value="ECO:0007669"/>
    <property type="project" value="InterPro"/>
</dbReference>
<dbReference type="STRING" id="1218598.LEP1GSC060_2391"/>
<evidence type="ECO:0000256" key="5">
    <source>
        <dbReference type="RuleBase" id="RU000562"/>
    </source>
</evidence>
<sequence>MKTTLKQGRIDMYAIISVGNRQYKVTQDQEFLTEKTGKNAGESFDAKVLLFSESSNKVHIGQPELKTARVSLKVLEDVKGDKIHAYVYKRRKNYQKAWGHRQQLQKVKVVSLSAV</sequence>
<dbReference type="GO" id="GO:0006412">
    <property type="term" value="P:translation"/>
    <property type="evidence" value="ECO:0007669"/>
    <property type="project" value="UniProtKB-UniRule"/>
</dbReference>
<reference evidence="6" key="1">
    <citation type="submission" date="2013-03" db="EMBL/GenBank/DDBJ databases">
        <authorList>
            <person name="Harkins D.M."/>
            <person name="Durkin A.S."/>
            <person name="Brinkac L.M."/>
            <person name="Haft D.H."/>
            <person name="Selengut J.D."/>
            <person name="Sanka R."/>
            <person name="DePew J."/>
            <person name="Purushe J."/>
            <person name="Hartskeerl R.A."/>
            <person name="Ahmed A."/>
            <person name="van der Linden H."/>
            <person name="Goris M.G.A."/>
            <person name="Vinetz J.M."/>
            <person name="Sutton G.G."/>
            <person name="Nierman W.C."/>
            <person name="Fouts D.E."/>
        </authorList>
    </citation>
    <scope>NUCLEOTIDE SEQUENCE [LARGE SCALE GENOMIC DNA]</scope>
    <source>
        <strain evidence="6">ICFT</strain>
    </source>
</reference>
<evidence type="ECO:0000256" key="4">
    <source>
        <dbReference type="HAMAP-Rule" id="MF_01363"/>
    </source>
</evidence>
<keyword evidence="3 4" id="KW-0687">Ribonucleoprotein</keyword>
<dbReference type="SUPFAM" id="SSF141091">
    <property type="entry name" value="L21p-like"/>
    <property type="match status" value="1"/>
</dbReference>
<keyword evidence="4 5" id="KW-0699">rRNA-binding</keyword>
<dbReference type="GO" id="GO:0005840">
    <property type="term" value="C:ribosome"/>
    <property type="evidence" value="ECO:0007669"/>
    <property type="project" value="UniProtKB-KW"/>
</dbReference>
<keyword evidence="7" id="KW-1185">Reference proteome</keyword>
<comment type="subunit">
    <text evidence="4">Part of the 50S ribosomal subunit. Contacts protein L20.</text>
</comment>
<dbReference type="AlphaFoldDB" id="N1WPW1"/>
<keyword evidence="2 4" id="KW-0689">Ribosomal protein</keyword>